<evidence type="ECO:0008006" key="4">
    <source>
        <dbReference type="Google" id="ProtNLM"/>
    </source>
</evidence>
<gene>
    <name evidence="2" type="ORF">BAE44_0000474</name>
</gene>
<keyword evidence="1" id="KW-0472">Membrane</keyword>
<proteinExistence type="predicted"/>
<accession>A0A1E5WMA6</accession>
<keyword evidence="1" id="KW-0812">Transmembrane</keyword>
<keyword evidence="3" id="KW-1185">Reference proteome</keyword>
<protein>
    <recommendedName>
        <fullName evidence="4">RNase H type-1 domain-containing protein</fullName>
    </recommendedName>
</protein>
<dbReference type="OrthoDB" id="690004at2759"/>
<dbReference type="EMBL" id="LWDX02001526">
    <property type="protein sequence ID" value="OEL38507.1"/>
    <property type="molecule type" value="Genomic_DNA"/>
</dbReference>
<sequence length="58" mass="6525">MLESWSVVQVKRDRNSVAHELAYLARCNNVYSAVWLSCAPACVVVDLVFKIVILYPPS</sequence>
<dbReference type="Proteomes" id="UP000095767">
    <property type="component" value="Unassembled WGS sequence"/>
</dbReference>
<evidence type="ECO:0000256" key="1">
    <source>
        <dbReference type="SAM" id="Phobius"/>
    </source>
</evidence>
<evidence type="ECO:0000313" key="2">
    <source>
        <dbReference type="EMBL" id="OEL38507.1"/>
    </source>
</evidence>
<keyword evidence="1" id="KW-1133">Transmembrane helix</keyword>
<dbReference type="AlphaFoldDB" id="A0A1E5WMA6"/>
<name>A0A1E5WMA6_9POAL</name>
<reference evidence="2 3" key="1">
    <citation type="submission" date="2016-09" db="EMBL/GenBank/DDBJ databases">
        <title>The draft genome of Dichanthelium oligosanthes: A C3 panicoid grass species.</title>
        <authorList>
            <person name="Studer A.J."/>
            <person name="Schnable J.C."/>
            <person name="Brutnell T.P."/>
        </authorList>
    </citation>
    <scope>NUCLEOTIDE SEQUENCE [LARGE SCALE GENOMIC DNA]</scope>
    <source>
        <strain evidence="3">cv. Kellogg 1175</strain>
        <tissue evidence="2">Leaf</tissue>
    </source>
</reference>
<feature type="transmembrane region" description="Helical" evidence="1">
    <location>
        <begin position="33"/>
        <end position="55"/>
    </location>
</feature>
<comment type="caution">
    <text evidence="2">The sequence shown here is derived from an EMBL/GenBank/DDBJ whole genome shotgun (WGS) entry which is preliminary data.</text>
</comment>
<organism evidence="2 3">
    <name type="scientific">Dichanthelium oligosanthes</name>
    <dbReference type="NCBI Taxonomy" id="888268"/>
    <lineage>
        <taxon>Eukaryota</taxon>
        <taxon>Viridiplantae</taxon>
        <taxon>Streptophyta</taxon>
        <taxon>Embryophyta</taxon>
        <taxon>Tracheophyta</taxon>
        <taxon>Spermatophyta</taxon>
        <taxon>Magnoliopsida</taxon>
        <taxon>Liliopsida</taxon>
        <taxon>Poales</taxon>
        <taxon>Poaceae</taxon>
        <taxon>PACMAD clade</taxon>
        <taxon>Panicoideae</taxon>
        <taxon>Panicodae</taxon>
        <taxon>Paniceae</taxon>
        <taxon>Dichantheliinae</taxon>
        <taxon>Dichanthelium</taxon>
    </lineage>
</organism>
<evidence type="ECO:0000313" key="3">
    <source>
        <dbReference type="Proteomes" id="UP000095767"/>
    </source>
</evidence>